<accession>B8QU36</accession>
<feature type="domain" description="Anti-CBASS protein Acb1-like N-terminal" evidence="2">
    <location>
        <begin position="115"/>
        <end position="463"/>
    </location>
</feature>
<evidence type="ECO:0000313" key="4">
    <source>
        <dbReference type="EMBL" id="ACE73738.1"/>
    </source>
</evidence>
<dbReference type="Pfam" id="PF06381">
    <property type="entry name" value="Phage_portal_3"/>
    <property type="match status" value="1"/>
</dbReference>
<proteinExistence type="predicted"/>
<feature type="domain" description="Inorganic pyrophosphatase" evidence="3">
    <location>
        <begin position="639"/>
        <end position="757"/>
    </location>
</feature>
<keyword evidence="5" id="KW-1185">Reference proteome</keyword>
<dbReference type="InterPro" id="IPR041595">
    <property type="entry name" value="Inorganic_Pase"/>
</dbReference>
<protein>
    <submittedName>
        <fullName evidence="4">Putative minor head protein</fullName>
    </submittedName>
</protein>
<feature type="region of interest" description="Disordered" evidence="1">
    <location>
        <begin position="469"/>
        <end position="573"/>
    </location>
</feature>
<dbReference type="InterPro" id="IPR024459">
    <property type="entry name" value="Acb1-like_N"/>
</dbReference>
<dbReference type="Proteomes" id="UP000008125">
    <property type="component" value="Segment"/>
</dbReference>
<dbReference type="Pfam" id="PF18823">
    <property type="entry name" value="InPase"/>
    <property type="match status" value="1"/>
</dbReference>
<feature type="compositionally biased region" description="Basic and acidic residues" evidence="1">
    <location>
        <begin position="474"/>
        <end position="485"/>
    </location>
</feature>
<dbReference type="KEGG" id="vg:7262112"/>
<evidence type="ECO:0000259" key="2">
    <source>
        <dbReference type="Pfam" id="PF06381"/>
    </source>
</evidence>
<reference evidence="4 5" key="1">
    <citation type="journal article" date="2009" name="Environ. Microbiol.">
        <title>Comparative analysis of the widespread and conserved PB1-like viruses infecting Pseudomonas aeruginosa.</title>
        <authorList>
            <person name="Ceyssens P.J."/>
            <person name="Miroshnikov K."/>
            <person name="Mattheus W."/>
            <person name="Krylov V."/>
            <person name="Robben J."/>
            <person name="Noben J.P."/>
            <person name="Vanderschraeghe S."/>
            <person name="Sykilinda N."/>
            <person name="Kropinski A.M."/>
            <person name="Volckaert G."/>
            <person name="Mesyanzhinov V."/>
            <person name="Lavigne R."/>
        </authorList>
    </citation>
    <scope>NUCLEOTIDE SEQUENCE [LARGE SCALE GENOMIC DNA]</scope>
</reference>
<dbReference type="RefSeq" id="YP_002455948.1">
    <property type="nucleotide sequence ID" value="NC_011810.1"/>
</dbReference>
<evidence type="ECO:0000256" key="1">
    <source>
        <dbReference type="SAM" id="MobiDB-lite"/>
    </source>
</evidence>
<evidence type="ECO:0000313" key="5">
    <source>
        <dbReference type="Proteomes" id="UP000008125"/>
    </source>
</evidence>
<name>B8QU36_9CAUD</name>
<dbReference type="EMBL" id="EU716414">
    <property type="protein sequence ID" value="ACE73738.1"/>
    <property type="molecule type" value="Genomic_DNA"/>
</dbReference>
<feature type="compositionally biased region" description="Low complexity" evidence="1">
    <location>
        <begin position="529"/>
        <end position="538"/>
    </location>
</feature>
<dbReference type="GeneID" id="7262112"/>
<evidence type="ECO:0000259" key="3">
    <source>
        <dbReference type="Pfam" id="PF18823"/>
    </source>
</evidence>
<sequence length="769" mass="84544">MELKCLNFPGYSGAKRNNVACSESAPEKVARIPQHDPLDPMIKLGKIRGWNVEPEKAPVIRSVKDFLEPGLSVAMDSAYGDGPTPAAKAAAGGQNPYVVPTMLQDWYNSQGFIGYQACAIISQHWLVDKACSMSGEDAARNGWELKSDGRKLSDEQSALIARRDMEFRVKDNLVELNRFKNVFGVRIALFVVESDDPDYYEKPFNPDGIAPGSYKGISQIDPYWAMPQLTAESTADPSAEHFYEPDFWIISGKKYHRSHLVVVRGPQPPDILKPTYIFGGIPLTQRIYERVYAAERTANEAPLLAMSKRTSTIHVDVEKAIANEDAFNARLAFWIANRDNHGVKVIGIDETMEQFDTNLSDFDSVIMNQYQLVAAIAKTPATKLLGTSPKGFNATGEHETISYHEELESIQEHIFDPLLERHYLLLAKSEAIDVQLEIVWNPVDSTTSQQQAELNNKKAATDEIYINSGVVSPDEVRERLRDDPRSGYNRLTDDQAETEPGMSPENLAELEKAGAQSAKAKGEAERAEAQAGAVEGAGDPVPAAPRGTKPLAKAAEEGAGEAATPPSRPNPRAELRNLLSDLLSKLEALDDAQAPDGVDIEQDDAPGLKRTSKPSVSGMEPSVFSSNRIVGPRDHSELQRIKVNGITTLIENPRGSIRQGKDGSWRVQMKHHYGFIKGTKGADGDEVDCFVGPNLGSKRVFVVNQVNKDGQFDEHKCMLGFNNINDAKSGYLSCFRPGWDGLGSIHEVDLPAFRRWLANGDTTKPFGGK</sequence>
<feature type="region of interest" description="Disordered" evidence="1">
    <location>
        <begin position="593"/>
        <end position="630"/>
    </location>
</feature>
<organism evidence="4 5">
    <name type="scientific">Pseudomonas phage PB1</name>
    <dbReference type="NCBI Taxonomy" id="538398"/>
    <lineage>
        <taxon>Viruses</taxon>
        <taxon>Duplodnaviria</taxon>
        <taxon>Heunggongvirae</taxon>
        <taxon>Uroviricota</taxon>
        <taxon>Caudoviricetes</taxon>
        <taxon>Lindbergviridae</taxon>
        <taxon>Pbunavirus</taxon>
        <taxon>Pbunavirus PB1</taxon>
    </lineage>
</organism>